<evidence type="ECO:0000256" key="2">
    <source>
        <dbReference type="SAM" id="SignalP"/>
    </source>
</evidence>
<evidence type="ECO:0000313" key="3">
    <source>
        <dbReference type="EMBL" id="CAJ0585319.1"/>
    </source>
</evidence>
<organism evidence="3 4">
    <name type="scientific">Mesorhabditis spiculigera</name>
    <dbReference type="NCBI Taxonomy" id="96644"/>
    <lineage>
        <taxon>Eukaryota</taxon>
        <taxon>Metazoa</taxon>
        <taxon>Ecdysozoa</taxon>
        <taxon>Nematoda</taxon>
        <taxon>Chromadorea</taxon>
        <taxon>Rhabditida</taxon>
        <taxon>Rhabditina</taxon>
        <taxon>Rhabditomorpha</taxon>
        <taxon>Rhabditoidea</taxon>
        <taxon>Rhabditidae</taxon>
        <taxon>Mesorhabditinae</taxon>
        <taxon>Mesorhabditis</taxon>
    </lineage>
</organism>
<evidence type="ECO:0008006" key="5">
    <source>
        <dbReference type="Google" id="ProtNLM"/>
    </source>
</evidence>
<keyword evidence="2" id="KW-0732">Signal</keyword>
<gene>
    <name evidence="3" type="ORF">MSPICULIGERA_LOCUS23346</name>
</gene>
<dbReference type="EMBL" id="CATQJA010002703">
    <property type="protein sequence ID" value="CAJ0585319.1"/>
    <property type="molecule type" value="Genomic_DNA"/>
</dbReference>
<protein>
    <recommendedName>
        <fullName evidence="5">Secreted protein</fullName>
    </recommendedName>
</protein>
<reference evidence="3" key="1">
    <citation type="submission" date="2023-06" db="EMBL/GenBank/DDBJ databases">
        <authorList>
            <person name="Delattre M."/>
        </authorList>
    </citation>
    <scope>NUCLEOTIDE SEQUENCE</scope>
    <source>
        <strain evidence="3">AF72</strain>
    </source>
</reference>
<comment type="caution">
    <text evidence="3">The sequence shown here is derived from an EMBL/GenBank/DDBJ whole genome shotgun (WGS) entry which is preliminary data.</text>
</comment>
<keyword evidence="4" id="KW-1185">Reference proteome</keyword>
<feature type="region of interest" description="Disordered" evidence="1">
    <location>
        <begin position="123"/>
        <end position="165"/>
    </location>
</feature>
<name>A0AA36G9P2_9BILA</name>
<dbReference type="PROSITE" id="PS51257">
    <property type="entry name" value="PROKAR_LIPOPROTEIN"/>
    <property type="match status" value="1"/>
</dbReference>
<feature type="compositionally biased region" description="Basic residues" evidence="1">
    <location>
        <begin position="143"/>
        <end position="159"/>
    </location>
</feature>
<evidence type="ECO:0000313" key="4">
    <source>
        <dbReference type="Proteomes" id="UP001177023"/>
    </source>
</evidence>
<dbReference type="AlphaFoldDB" id="A0AA36G9P2"/>
<proteinExistence type="predicted"/>
<feature type="signal peptide" evidence="2">
    <location>
        <begin position="1"/>
        <end position="21"/>
    </location>
</feature>
<accession>A0AA36G9P2</accession>
<feature type="chain" id="PRO_5041340709" description="Secreted protein" evidence="2">
    <location>
        <begin position="22"/>
        <end position="165"/>
    </location>
</feature>
<feature type="non-terminal residue" evidence="3">
    <location>
        <position position="1"/>
    </location>
</feature>
<sequence length="165" mass="18921">MRNPSFVALFGLVFIIGCVAANRHHRRHFLNQDGDREDCECIEERSIHSRNRLLPPTSHFEDCTCITRRRLGSRVIRLPTGHHRLRVRKRRAESDGKAAARMDSWLATSYEEDDNKERHWTVPAHALPVPPAKPTPTGGTTKKSIKKKPKTTKSSRLRRALSLIE</sequence>
<evidence type="ECO:0000256" key="1">
    <source>
        <dbReference type="SAM" id="MobiDB-lite"/>
    </source>
</evidence>
<dbReference type="Proteomes" id="UP001177023">
    <property type="component" value="Unassembled WGS sequence"/>
</dbReference>